<dbReference type="AlphaFoldDB" id="A0A1D7U153"/>
<dbReference type="EMBL" id="CP017147">
    <property type="protein sequence ID" value="AOO81096.1"/>
    <property type="molecule type" value="Genomic_DNA"/>
</dbReference>
<dbReference type="Pfam" id="PF03724">
    <property type="entry name" value="META"/>
    <property type="match status" value="1"/>
</dbReference>
<keyword evidence="5" id="KW-1185">Reference proteome</keyword>
<dbReference type="RefSeq" id="WP_069690311.1">
    <property type="nucleotide sequence ID" value="NZ_CP017147.1"/>
</dbReference>
<feature type="region of interest" description="Disordered" evidence="1">
    <location>
        <begin position="27"/>
        <end position="52"/>
    </location>
</feature>
<dbReference type="PANTHER" id="PTHR35535:SF1">
    <property type="entry name" value="HEAT SHOCK PROTEIN HSLJ"/>
    <property type="match status" value="1"/>
</dbReference>
<feature type="compositionally biased region" description="Low complexity" evidence="1">
    <location>
        <begin position="36"/>
        <end position="51"/>
    </location>
</feature>
<organism evidence="4 5">
    <name type="scientific">Bosea vaviloviae</name>
    <dbReference type="NCBI Taxonomy" id="1526658"/>
    <lineage>
        <taxon>Bacteria</taxon>
        <taxon>Pseudomonadati</taxon>
        <taxon>Pseudomonadota</taxon>
        <taxon>Alphaproteobacteria</taxon>
        <taxon>Hyphomicrobiales</taxon>
        <taxon>Boseaceae</taxon>
        <taxon>Bosea</taxon>
    </lineage>
</organism>
<dbReference type="InterPro" id="IPR038670">
    <property type="entry name" value="HslJ-like_sf"/>
</dbReference>
<evidence type="ECO:0000256" key="2">
    <source>
        <dbReference type="SAM" id="SignalP"/>
    </source>
</evidence>
<accession>A0A1D7U153</accession>
<dbReference type="PANTHER" id="PTHR35535">
    <property type="entry name" value="HEAT SHOCK PROTEIN HSLJ"/>
    <property type="match status" value="1"/>
</dbReference>
<protein>
    <recommendedName>
        <fullName evidence="3">DUF306 domain-containing protein</fullName>
    </recommendedName>
</protein>
<dbReference type="STRING" id="1526658.BHK69_12045"/>
<dbReference type="KEGG" id="bvv:BHK69_12045"/>
<name>A0A1D7U153_9HYPH</name>
<dbReference type="InterPro" id="IPR005184">
    <property type="entry name" value="DUF306_Meta_HslJ"/>
</dbReference>
<proteinExistence type="predicted"/>
<evidence type="ECO:0000313" key="5">
    <source>
        <dbReference type="Proteomes" id="UP000094969"/>
    </source>
</evidence>
<feature type="chain" id="PRO_5009099797" description="DUF306 domain-containing protein" evidence="2">
    <location>
        <begin position="29"/>
        <end position="161"/>
    </location>
</feature>
<dbReference type="Proteomes" id="UP000094969">
    <property type="component" value="Chromosome"/>
</dbReference>
<feature type="signal peptide" evidence="2">
    <location>
        <begin position="1"/>
        <end position="28"/>
    </location>
</feature>
<keyword evidence="2" id="KW-0732">Signal</keyword>
<feature type="domain" description="DUF306" evidence="3">
    <location>
        <begin position="57"/>
        <end position="154"/>
    </location>
</feature>
<dbReference type="Gene3D" id="2.40.128.270">
    <property type="match status" value="1"/>
</dbReference>
<evidence type="ECO:0000259" key="3">
    <source>
        <dbReference type="Pfam" id="PF03724"/>
    </source>
</evidence>
<evidence type="ECO:0000256" key="1">
    <source>
        <dbReference type="SAM" id="MobiDB-lite"/>
    </source>
</evidence>
<sequence length="161" mass="17086">MTNRRLGYAALLAALVPMASLIAGPAEAQRRGSGRAAPQEQQQQIPSAQQEKSFPVGASWAASSLNGKPISDRRATFLIDANLRGTGFGGCNTFSAAAYPLRQQGLAVGPLALTKRACEKGLLDFERAYLTALRAARSWDLVDGKLIVKGAAGELRFDRGL</sequence>
<reference evidence="4 5" key="1">
    <citation type="journal article" date="2015" name="Antonie Van Leeuwenhoek">
        <title>Bosea vaviloviae sp. nov., a new species of slow-growing rhizobia isolated from nodules of the relict species Vavilovia formosa (Stev.) Fed.</title>
        <authorList>
            <person name="Safronova V.I."/>
            <person name="Kuznetsova I.G."/>
            <person name="Sazanova A.L."/>
            <person name="Kimeklis A.K."/>
            <person name="Belimov A.A."/>
            <person name="Andronov E.E."/>
            <person name="Pinaev A.G."/>
            <person name="Chizhevskaya E.P."/>
            <person name="Pukhaev A.R."/>
            <person name="Popov K.P."/>
            <person name="Willems A."/>
            <person name="Tikhonovich I.A."/>
        </authorList>
    </citation>
    <scope>NUCLEOTIDE SEQUENCE [LARGE SCALE GENOMIC DNA]</scope>
    <source>
        <strain evidence="4 5">Vaf18</strain>
    </source>
</reference>
<dbReference type="InterPro" id="IPR053147">
    <property type="entry name" value="Hsp_HslJ-like"/>
</dbReference>
<evidence type="ECO:0000313" key="4">
    <source>
        <dbReference type="EMBL" id="AOO81096.1"/>
    </source>
</evidence>
<gene>
    <name evidence="4" type="ORF">BHK69_12045</name>
</gene>